<dbReference type="EMBL" id="JANJZL010000002">
    <property type="protein sequence ID" value="MCR2043233.1"/>
    <property type="molecule type" value="Genomic_DNA"/>
</dbReference>
<keyword evidence="5" id="KW-1185">Reference proteome</keyword>
<feature type="domain" description="Resolvase/invertase-type recombinase catalytic" evidence="2">
    <location>
        <begin position="2"/>
        <end position="149"/>
    </location>
</feature>
<accession>A0A9X2MFU3</accession>
<evidence type="ECO:0000313" key="5">
    <source>
        <dbReference type="Proteomes" id="UP001142078"/>
    </source>
</evidence>
<dbReference type="Pfam" id="PF00239">
    <property type="entry name" value="Resolvase"/>
    <property type="match status" value="1"/>
</dbReference>
<feature type="domain" description="Recombinase" evidence="3">
    <location>
        <begin position="157"/>
        <end position="318"/>
    </location>
</feature>
<dbReference type="InterPro" id="IPR011109">
    <property type="entry name" value="DNA_bind_recombinase_dom"/>
</dbReference>
<feature type="coiled-coil region" evidence="1">
    <location>
        <begin position="414"/>
        <end position="478"/>
    </location>
</feature>
<evidence type="ECO:0000313" key="4">
    <source>
        <dbReference type="EMBL" id="MCR2043233.1"/>
    </source>
</evidence>
<dbReference type="InterPro" id="IPR036162">
    <property type="entry name" value="Resolvase-like_N_sf"/>
</dbReference>
<name>A0A9X2MFU3_9FIRM</name>
<dbReference type="RefSeq" id="WP_257490205.1">
    <property type="nucleotide sequence ID" value="NZ_JANJZL010000002.1"/>
</dbReference>
<protein>
    <submittedName>
        <fullName evidence="4">Recombinase family protein</fullName>
    </submittedName>
</protein>
<dbReference type="Proteomes" id="UP001142078">
    <property type="component" value="Unassembled WGS sequence"/>
</dbReference>
<dbReference type="InterPro" id="IPR025827">
    <property type="entry name" value="Zn_ribbon_recom_dom"/>
</dbReference>
<evidence type="ECO:0000259" key="2">
    <source>
        <dbReference type="PROSITE" id="PS51736"/>
    </source>
</evidence>
<dbReference type="Pfam" id="PF07508">
    <property type="entry name" value="Recombinase"/>
    <property type="match status" value="1"/>
</dbReference>
<sequence length="536" mass="62789">MKIAIYSRKSKFTEKGESIDNQIEMCKEYAYKHFKDIEDFIVYEDEGFSGGDTNRPEFQILLRDAKKKKFDALICYRLDRISRNVSDFSGTIEELNNYDISFVSIKEQFDTSTPMGRAMMYIASVFAQLERETIAERIKDNMYQLARSGRWLGGRTPLGFKSEPVEYYDNEMNKRKMYMLTPIKKELNIVKQLYKKYIELNSLTKLEGWTFKNNIKTKTGKNFDISTLRVILKNPVYCIADPLIYEYFDKLDSDIAGNEKEFDDKHGLMVFNKHDIKKKKVTRKDESEWIVAVGKHKGIIPSSEWIQVQKMLETNSVKAPRKGTGKHGLLSGVIRCKNCGSTMRVKQYKRSYGTYHYYNCLLKERSRGIQCNIKNLNGKEADDLVVKKLKSMAMDDSFLMRNIESKKKAIANNTNLNKNKKKQLESKIKEYEESIKNLTLQLAKNEQSIAAKYIIEQIEELDKKVKEIRKELYNVEEETENSLLEQNNIEILKDMLSYFNNNIDNLKFDEKKNLIKRIVKEVTWDGENLEIKMYGQ</sequence>
<keyword evidence="1" id="KW-0175">Coiled coil</keyword>
<dbReference type="PANTHER" id="PTHR30461:SF23">
    <property type="entry name" value="DNA RECOMBINASE-RELATED"/>
    <property type="match status" value="1"/>
</dbReference>
<dbReference type="PANTHER" id="PTHR30461">
    <property type="entry name" value="DNA-INVERTASE FROM LAMBDOID PROPHAGE"/>
    <property type="match status" value="1"/>
</dbReference>
<comment type="caution">
    <text evidence="4">The sequence shown here is derived from an EMBL/GenBank/DDBJ whole genome shotgun (WGS) entry which is preliminary data.</text>
</comment>
<dbReference type="InterPro" id="IPR006119">
    <property type="entry name" value="Resolv_N"/>
</dbReference>
<evidence type="ECO:0000259" key="3">
    <source>
        <dbReference type="PROSITE" id="PS51737"/>
    </source>
</evidence>
<dbReference type="InterPro" id="IPR050639">
    <property type="entry name" value="SSR_resolvase"/>
</dbReference>
<dbReference type="SMART" id="SM00857">
    <property type="entry name" value="Resolvase"/>
    <property type="match status" value="1"/>
</dbReference>
<evidence type="ECO:0000256" key="1">
    <source>
        <dbReference type="SAM" id="Coils"/>
    </source>
</evidence>
<organism evidence="4 5">
    <name type="scientific">Anaerosalibacter massiliensis</name>
    <dbReference type="NCBI Taxonomy" id="1347392"/>
    <lineage>
        <taxon>Bacteria</taxon>
        <taxon>Bacillati</taxon>
        <taxon>Bacillota</taxon>
        <taxon>Tissierellia</taxon>
        <taxon>Tissierellales</taxon>
        <taxon>Sporanaerobacteraceae</taxon>
        <taxon>Anaerosalibacter</taxon>
    </lineage>
</organism>
<dbReference type="SUPFAM" id="SSF53041">
    <property type="entry name" value="Resolvase-like"/>
    <property type="match status" value="1"/>
</dbReference>
<reference evidence="4" key="1">
    <citation type="submission" date="2022-07" db="EMBL/GenBank/DDBJ databases">
        <title>Enhanced cultured diversity of the mouse gut microbiota enables custom-made synthetic communities.</title>
        <authorList>
            <person name="Afrizal A."/>
        </authorList>
    </citation>
    <scope>NUCLEOTIDE SEQUENCE</scope>
    <source>
        <strain evidence="4">DSM 29482</strain>
    </source>
</reference>
<proteinExistence type="predicted"/>
<dbReference type="GO" id="GO:0000150">
    <property type="term" value="F:DNA strand exchange activity"/>
    <property type="evidence" value="ECO:0007669"/>
    <property type="project" value="InterPro"/>
</dbReference>
<dbReference type="InterPro" id="IPR038109">
    <property type="entry name" value="DNA_bind_recomb_sf"/>
</dbReference>
<dbReference type="Pfam" id="PF13408">
    <property type="entry name" value="Zn_ribbon_recom"/>
    <property type="match status" value="1"/>
</dbReference>
<dbReference type="CDD" id="cd03768">
    <property type="entry name" value="SR_ResInv"/>
    <property type="match status" value="1"/>
</dbReference>
<dbReference type="Gene3D" id="3.90.1750.20">
    <property type="entry name" value="Putative Large Serine Recombinase, Chain B, Domain 2"/>
    <property type="match status" value="2"/>
</dbReference>
<dbReference type="PROSITE" id="PS51736">
    <property type="entry name" value="RECOMBINASES_3"/>
    <property type="match status" value="1"/>
</dbReference>
<dbReference type="PROSITE" id="PS51737">
    <property type="entry name" value="RECOMBINASE_DNA_BIND"/>
    <property type="match status" value="1"/>
</dbReference>
<dbReference type="Gene3D" id="3.40.50.1390">
    <property type="entry name" value="Resolvase, N-terminal catalytic domain"/>
    <property type="match status" value="1"/>
</dbReference>
<dbReference type="GO" id="GO:0003677">
    <property type="term" value="F:DNA binding"/>
    <property type="evidence" value="ECO:0007669"/>
    <property type="project" value="InterPro"/>
</dbReference>
<gene>
    <name evidence="4" type="ORF">NSA23_03780</name>
</gene>
<dbReference type="AlphaFoldDB" id="A0A9X2MFU3"/>